<proteinExistence type="predicted"/>
<dbReference type="Proteomes" id="UP000824140">
    <property type="component" value="Unassembled WGS sequence"/>
</dbReference>
<reference evidence="1" key="2">
    <citation type="journal article" date="2021" name="PeerJ">
        <title>Extensive microbial diversity within the chicken gut microbiome revealed by metagenomics and culture.</title>
        <authorList>
            <person name="Gilroy R."/>
            <person name="Ravi A."/>
            <person name="Getino M."/>
            <person name="Pursley I."/>
            <person name="Horton D.L."/>
            <person name="Alikhan N.F."/>
            <person name="Baker D."/>
            <person name="Gharbi K."/>
            <person name="Hall N."/>
            <person name="Watson M."/>
            <person name="Adriaenssens E.M."/>
            <person name="Foster-Nyarko E."/>
            <person name="Jarju S."/>
            <person name="Secka A."/>
            <person name="Antonio M."/>
            <person name="Oren A."/>
            <person name="Chaudhuri R.R."/>
            <person name="La Ragione R."/>
            <person name="Hildebrand F."/>
            <person name="Pallen M.J."/>
        </authorList>
    </citation>
    <scope>NUCLEOTIDE SEQUENCE</scope>
    <source>
        <strain evidence="1">13766</strain>
    </source>
</reference>
<gene>
    <name evidence="1" type="ORF">IAA84_13640</name>
</gene>
<evidence type="ECO:0000313" key="2">
    <source>
        <dbReference type="Proteomes" id="UP000824140"/>
    </source>
</evidence>
<comment type="caution">
    <text evidence="1">The sequence shown here is derived from an EMBL/GenBank/DDBJ whole genome shotgun (WGS) entry which is preliminary data.</text>
</comment>
<dbReference type="InterPro" id="IPR025984">
    <property type="entry name" value="DCTPP"/>
</dbReference>
<dbReference type="Pfam" id="PF12643">
    <property type="entry name" value="MazG-like"/>
    <property type="match status" value="1"/>
</dbReference>
<dbReference type="PANTHER" id="PTHR46523">
    <property type="entry name" value="DCTP PYROPHOSPHATASE 1"/>
    <property type="match status" value="1"/>
</dbReference>
<dbReference type="InterPro" id="IPR052555">
    <property type="entry name" value="dCTP_Pyrophosphatase"/>
</dbReference>
<organism evidence="1 2">
    <name type="scientific">Candidatus Alectryocaccomicrobium excrementavium</name>
    <dbReference type="NCBI Taxonomy" id="2840668"/>
    <lineage>
        <taxon>Bacteria</taxon>
        <taxon>Bacillati</taxon>
        <taxon>Bacillota</taxon>
        <taxon>Clostridia</taxon>
        <taxon>Candidatus Alectryocaccomicrobium</taxon>
    </lineage>
</organism>
<evidence type="ECO:0000313" key="1">
    <source>
        <dbReference type="EMBL" id="HIS94049.1"/>
    </source>
</evidence>
<dbReference type="PANTHER" id="PTHR46523:SF1">
    <property type="entry name" value="DCTP PYROPHOSPHATASE 1"/>
    <property type="match status" value="1"/>
</dbReference>
<accession>A0A9D1K6Y7</accession>
<dbReference type="Gene3D" id="1.10.287.1080">
    <property type="entry name" value="MazG-like"/>
    <property type="match status" value="1"/>
</dbReference>
<dbReference type="EMBL" id="DVJN01000265">
    <property type="protein sequence ID" value="HIS94049.1"/>
    <property type="molecule type" value="Genomic_DNA"/>
</dbReference>
<dbReference type="GO" id="GO:0047429">
    <property type="term" value="F:nucleoside triphosphate diphosphatase activity"/>
    <property type="evidence" value="ECO:0007669"/>
    <property type="project" value="InterPro"/>
</dbReference>
<dbReference type="SUPFAM" id="SSF101386">
    <property type="entry name" value="all-alpha NTP pyrophosphatases"/>
    <property type="match status" value="1"/>
</dbReference>
<name>A0A9D1K6Y7_9FIRM</name>
<reference evidence="1" key="1">
    <citation type="submission" date="2020-10" db="EMBL/GenBank/DDBJ databases">
        <authorList>
            <person name="Gilroy R."/>
        </authorList>
    </citation>
    <scope>NUCLEOTIDE SEQUENCE</scope>
    <source>
        <strain evidence="1">13766</strain>
    </source>
</reference>
<protein>
    <submittedName>
        <fullName evidence="1">Nucleotide pyrophosphohydrolase</fullName>
    </submittedName>
</protein>
<dbReference type="AlphaFoldDB" id="A0A9D1K6Y7"/>
<sequence length="113" mass="13041">MADRETTVYELKARVMQLCRDKGWGDNGIQNPQHMAMAMTVEMAEMLEHFQWLEEKDVRAMMRGEDPGRVALIAEEFADVMIYGLQIMTVLGVDVSEQVLRKIDIVRKRPPQC</sequence>
<dbReference type="GO" id="GO:0009143">
    <property type="term" value="P:nucleoside triphosphate catabolic process"/>
    <property type="evidence" value="ECO:0007669"/>
    <property type="project" value="InterPro"/>
</dbReference>